<dbReference type="GO" id="GO:0016301">
    <property type="term" value="F:kinase activity"/>
    <property type="evidence" value="ECO:0007669"/>
    <property type="project" value="UniProtKB-KW"/>
</dbReference>
<dbReference type="PANTHER" id="PTHR15243:SF0">
    <property type="entry name" value="SERINE_THREONINE-PROTEIN KINASE 19"/>
    <property type="match status" value="1"/>
</dbReference>
<keyword evidence="4" id="KW-1185">Reference proteome</keyword>
<dbReference type="Pfam" id="PF10494">
    <property type="entry name" value="Stk19"/>
    <property type="match status" value="1"/>
</dbReference>
<accession>A0ABR1KV88</accession>
<dbReference type="EMBL" id="JBBPHU010000002">
    <property type="protein sequence ID" value="KAK7522093.1"/>
    <property type="molecule type" value="Genomic_DNA"/>
</dbReference>
<keyword evidence="3" id="KW-0808">Transferase</keyword>
<evidence type="ECO:0000313" key="4">
    <source>
        <dbReference type="Proteomes" id="UP001363622"/>
    </source>
</evidence>
<feature type="region of interest" description="Disordered" evidence="2">
    <location>
        <begin position="1"/>
        <end position="58"/>
    </location>
</feature>
<gene>
    <name evidence="3" type="ORF">IWZ03DRAFT_109135</name>
</gene>
<dbReference type="InterPro" id="IPR018865">
    <property type="entry name" value="STK19-like"/>
</dbReference>
<sequence>MSSFQTTPAKSSRVTKPAQRKKHSLFRRSISSPSSKPAQDTPRRKTSAAADDDAFDEPLDDTGMVASLAIDLELRDVPQLMKTIQSRMFSPMPERASGMNGQRTAEVLNFRIRLPPVASVAHVHALSRSPTVTEREIAELVRKAVIRRVLIPGLGSGGGAVGEGLVLVSDWERTVRNHPHLDGELKEKYIALLHDHPTSLTVSAALLSKREVVDLLNTGFLTSANTAVQAGLFSRPNPAVLDASISVIDSSSKAASGSLDAVGGSGTYAAGGGSGGGVMTQLTKVKATDGSYSFSVPSMGPYLKLLTDARAHLLHILNKTSKYREAPMSHLKERWDGGVVGEDTATQARKARGDFVGTRPGRTKKWKTFHGLNFEWVLEECAGSGLVELFQTRSVGVGVRAT</sequence>
<keyword evidence="3" id="KW-0418">Kinase</keyword>
<feature type="compositionally biased region" description="Polar residues" evidence="2">
    <location>
        <begin position="1"/>
        <end position="14"/>
    </location>
</feature>
<reference evidence="3 4" key="1">
    <citation type="submission" date="2024-04" db="EMBL/GenBank/DDBJ databases">
        <title>Phyllosticta paracitricarpa is synonymous to the EU quarantine fungus P. citricarpa based on phylogenomic analyses.</title>
        <authorList>
            <consortium name="Lawrence Berkeley National Laboratory"/>
            <person name="Van Ingen-Buijs V.A."/>
            <person name="Van Westerhoven A.C."/>
            <person name="Haridas S."/>
            <person name="Skiadas P."/>
            <person name="Martin F."/>
            <person name="Groenewald J.Z."/>
            <person name="Crous P.W."/>
            <person name="Seidl M.F."/>
        </authorList>
    </citation>
    <scope>NUCLEOTIDE SEQUENCE [LARGE SCALE GENOMIC DNA]</scope>
    <source>
        <strain evidence="3 4">CBS 123371</strain>
    </source>
</reference>
<name>A0ABR1KV88_9PEZI</name>
<dbReference type="PANTHER" id="PTHR15243">
    <property type="entry name" value="SERINE/THREONINE-PROTEIN KINASE 19"/>
    <property type="match status" value="1"/>
</dbReference>
<protein>
    <submittedName>
        <fullName evidence="3">Serine-threonine protein kinase 19-domain-containing protein</fullName>
    </submittedName>
</protein>
<proteinExistence type="inferred from homology"/>
<evidence type="ECO:0000256" key="1">
    <source>
        <dbReference type="ARBA" id="ARBA00093458"/>
    </source>
</evidence>
<dbReference type="Proteomes" id="UP001363622">
    <property type="component" value="Unassembled WGS sequence"/>
</dbReference>
<evidence type="ECO:0000256" key="2">
    <source>
        <dbReference type="SAM" id="MobiDB-lite"/>
    </source>
</evidence>
<evidence type="ECO:0000313" key="3">
    <source>
        <dbReference type="EMBL" id="KAK7522093.1"/>
    </source>
</evidence>
<organism evidence="3 4">
    <name type="scientific">Phyllosticta citriasiana</name>
    <dbReference type="NCBI Taxonomy" id="595635"/>
    <lineage>
        <taxon>Eukaryota</taxon>
        <taxon>Fungi</taxon>
        <taxon>Dikarya</taxon>
        <taxon>Ascomycota</taxon>
        <taxon>Pezizomycotina</taxon>
        <taxon>Dothideomycetes</taxon>
        <taxon>Dothideomycetes incertae sedis</taxon>
        <taxon>Botryosphaeriales</taxon>
        <taxon>Phyllostictaceae</taxon>
        <taxon>Phyllosticta</taxon>
    </lineage>
</organism>
<comment type="similarity">
    <text evidence="1">Belongs to the STK19 family.</text>
</comment>
<comment type="caution">
    <text evidence="3">The sequence shown here is derived from an EMBL/GenBank/DDBJ whole genome shotgun (WGS) entry which is preliminary data.</text>
</comment>